<dbReference type="AlphaFoldDB" id="A0A2R5ETN7"/>
<dbReference type="PRINTS" id="PR00834">
    <property type="entry name" value="PROTEASES2C"/>
</dbReference>
<dbReference type="EMBL" id="BDQX01000054">
    <property type="protein sequence ID" value="GBG06764.1"/>
    <property type="molecule type" value="Genomic_DNA"/>
</dbReference>
<dbReference type="Proteomes" id="UP000245202">
    <property type="component" value="Unassembled WGS sequence"/>
</dbReference>
<comment type="caution">
    <text evidence="4">The sequence shown here is derived from an EMBL/GenBank/DDBJ whole genome shotgun (WGS) entry which is preliminary data.</text>
</comment>
<dbReference type="Gene3D" id="2.40.10.120">
    <property type="match status" value="1"/>
</dbReference>
<dbReference type="InterPro" id="IPR001940">
    <property type="entry name" value="Peptidase_S1C"/>
</dbReference>
<dbReference type="InterPro" id="IPR036582">
    <property type="entry name" value="Mao_N_sf"/>
</dbReference>
<name>A0A2R5ETN7_9BACL</name>
<keyword evidence="5" id="KW-1185">Reference proteome</keyword>
<dbReference type="GO" id="GO:0004252">
    <property type="term" value="F:serine-type endopeptidase activity"/>
    <property type="evidence" value="ECO:0007669"/>
    <property type="project" value="InterPro"/>
</dbReference>
<feature type="signal peptide" evidence="2">
    <location>
        <begin position="1"/>
        <end position="33"/>
    </location>
</feature>
<evidence type="ECO:0000256" key="2">
    <source>
        <dbReference type="SAM" id="SignalP"/>
    </source>
</evidence>
<dbReference type="Pfam" id="PF13365">
    <property type="entry name" value="Trypsin_2"/>
    <property type="match status" value="1"/>
</dbReference>
<dbReference type="InterPro" id="IPR009003">
    <property type="entry name" value="Peptidase_S1_PA"/>
</dbReference>
<dbReference type="Gene3D" id="3.30.457.10">
    <property type="entry name" value="Copper amine oxidase-like, N-terminal domain"/>
    <property type="match status" value="1"/>
</dbReference>
<dbReference type="SUPFAM" id="SSF55383">
    <property type="entry name" value="Copper amine oxidase, domain N"/>
    <property type="match status" value="1"/>
</dbReference>
<gene>
    <name evidence="4" type="ORF">PAT3040_01302</name>
</gene>
<dbReference type="SUPFAM" id="SSF50494">
    <property type="entry name" value="Trypsin-like serine proteases"/>
    <property type="match status" value="1"/>
</dbReference>
<feature type="domain" description="Copper amine oxidase-like N-terminal" evidence="3">
    <location>
        <begin position="51"/>
        <end position="155"/>
    </location>
</feature>
<sequence>MKHYTWYKAAVCTMLAAGLLFAPLAGTGTHAHAATAKATAGESQQQLSIWVDGKKLSAPVVKVNGVALAPMKELAEALMAVSVLEPKTGAMIVRAGGLTVTMSPGKKEAIVNGTTVFMATPALLKDGVPYVPVRFLAELLEATVKWDAAGNAIKIETWDYYGEEEPFEEEWELPELPKLSAKDIVNLYDGSVVMIMTNKAQGSGIAVGEDLILTNYHVMEDATSATVYDIYSDEMKVKGVVAYNEAADLAIIRTEQPHELLPVEVGYDYYADKGDRVVAIGSPLGLQNTVSDGLISNLSYQAGISWIQFNAPTDHGSSGGALFNEYGQFIGITSAGYDNSLADLNFAVAAFHAAMLLDEVTEDKVKKAKFLDPSLPETLAGAPLSKIQNLLKEEFSSVVTSVGEAEFTKWEATRDAEGWLVLTANIDPLFYLYSANQVEDELKLWTILLGQEFHRMLPDEKIQVLINFERDYGFQPRGFGQGEVTFLGEGKWRVKHTVIDMQLKDQMYIRTRM</sequence>
<accession>A0A2R5ETN7</accession>
<evidence type="ECO:0000256" key="1">
    <source>
        <dbReference type="ARBA" id="ARBA00022825"/>
    </source>
</evidence>
<dbReference type="PANTHER" id="PTHR22939">
    <property type="entry name" value="SERINE PROTEASE FAMILY S1C HTRA-RELATED"/>
    <property type="match status" value="1"/>
</dbReference>
<evidence type="ECO:0000259" key="3">
    <source>
        <dbReference type="Pfam" id="PF07833"/>
    </source>
</evidence>
<evidence type="ECO:0000313" key="5">
    <source>
        <dbReference type="Proteomes" id="UP000245202"/>
    </source>
</evidence>
<keyword evidence="2" id="KW-0732">Signal</keyword>
<reference evidence="4 5" key="1">
    <citation type="submission" date="2017-08" db="EMBL/GenBank/DDBJ databases">
        <title>Substantial Increase in Enzyme Production by Combined Drug-Resistance Mutations in Paenibacillus agaridevorans.</title>
        <authorList>
            <person name="Tanaka Y."/>
            <person name="Funane K."/>
            <person name="Hosaka T."/>
            <person name="Shiwa Y."/>
            <person name="Fujita N."/>
            <person name="Miyazaki T."/>
            <person name="Yoshikawa H."/>
            <person name="Murakami K."/>
            <person name="Kasahara K."/>
            <person name="Inaoka T."/>
            <person name="Hiraga Y."/>
            <person name="Ochi K."/>
        </authorList>
    </citation>
    <scope>NUCLEOTIDE SEQUENCE [LARGE SCALE GENOMIC DNA]</scope>
    <source>
        <strain evidence="4 5">T-3040</strain>
    </source>
</reference>
<dbReference type="InterPro" id="IPR012854">
    <property type="entry name" value="Cu_amine_oxidase-like_N"/>
</dbReference>
<dbReference type="Pfam" id="PF07833">
    <property type="entry name" value="Cu_amine_oxidN1"/>
    <property type="match status" value="1"/>
</dbReference>
<proteinExistence type="predicted"/>
<keyword evidence="1" id="KW-0645">Protease</keyword>
<dbReference type="PANTHER" id="PTHR22939:SF129">
    <property type="entry name" value="SERINE PROTEASE HTRA2, MITOCHONDRIAL"/>
    <property type="match status" value="1"/>
</dbReference>
<organism evidence="4 5">
    <name type="scientific">Paenibacillus agaridevorans</name>
    <dbReference type="NCBI Taxonomy" id="171404"/>
    <lineage>
        <taxon>Bacteria</taxon>
        <taxon>Bacillati</taxon>
        <taxon>Bacillota</taxon>
        <taxon>Bacilli</taxon>
        <taxon>Bacillales</taxon>
        <taxon>Paenibacillaceae</taxon>
        <taxon>Paenibacillus</taxon>
    </lineage>
</organism>
<evidence type="ECO:0000313" key="4">
    <source>
        <dbReference type="EMBL" id="GBG06764.1"/>
    </source>
</evidence>
<keyword evidence="1" id="KW-0378">Hydrolase</keyword>
<dbReference type="GO" id="GO:0006508">
    <property type="term" value="P:proteolysis"/>
    <property type="evidence" value="ECO:0007669"/>
    <property type="project" value="InterPro"/>
</dbReference>
<dbReference type="RefSeq" id="WP_108991950.1">
    <property type="nucleotide sequence ID" value="NZ_BDQX01000054.1"/>
</dbReference>
<feature type="chain" id="PRO_5015318643" description="Copper amine oxidase-like N-terminal domain-containing protein" evidence="2">
    <location>
        <begin position="34"/>
        <end position="513"/>
    </location>
</feature>
<keyword evidence="1" id="KW-0720">Serine protease</keyword>
<protein>
    <recommendedName>
        <fullName evidence="3">Copper amine oxidase-like N-terminal domain-containing protein</fullName>
    </recommendedName>
</protein>